<accession>A0A2P2C474</accession>
<sequence>MRVRTEFTSEPFTTGEPSTHATAALAVVEHSGLPHDFGPFGTSVWGDSTELIPLLATVLEAVLANGGTRLTLQVELDE</sequence>
<evidence type="ECO:0000259" key="1">
    <source>
        <dbReference type="Pfam" id="PF01910"/>
    </source>
</evidence>
<evidence type="ECO:0000313" key="2">
    <source>
        <dbReference type="EMBL" id="CUR56779.1"/>
    </source>
</evidence>
<name>A0A2P2C474_9ZZZZ</name>
<proteinExistence type="predicted"/>
<gene>
    <name evidence="2" type="ORF">NOCA2360053</name>
</gene>
<dbReference type="EMBL" id="CZKA01000030">
    <property type="protein sequence ID" value="CUR56779.1"/>
    <property type="molecule type" value="Genomic_DNA"/>
</dbReference>
<protein>
    <recommendedName>
        <fullName evidence="1">Thiamine-binding protein domain-containing protein</fullName>
    </recommendedName>
</protein>
<organism evidence="2">
    <name type="scientific">metagenome</name>
    <dbReference type="NCBI Taxonomy" id="256318"/>
    <lineage>
        <taxon>unclassified sequences</taxon>
        <taxon>metagenomes</taxon>
    </lineage>
</organism>
<reference evidence="2" key="1">
    <citation type="submission" date="2015-08" db="EMBL/GenBank/DDBJ databases">
        <authorList>
            <person name="Babu N.S."/>
            <person name="Beckwith C.J."/>
            <person name="Beseler K.G."/>
            <person name="Brison A."/>
            <person name="Carone J.V."/>
            <person name="Caskin T.P."/>
            <person name="Diamond M."/>
            <person name="Durham M.E."/>
            <person name="Foxe J.M."/>
            <person name="Go M."/>
            <person name="Henderson B.A."/>
            <person name="Jones I.B."/>
            <person name="McGettigan J.A."/>
            <person name="Micheletti S.J."/>
            <person name="Nasrallah M.E."/>
            <person name="Ortiz D."/>
            <person name="Piller C.R."/>
            <person name="Privatt S.R."/>
            <person name="Schneider S.L."/>
            <person name="Sharp S."/>
            <person name="Smith T.C."/>
            <person name="Stanton J.D."/>
            <person name="Ullery H.E."/>
            <person name="Wilson R.J."/>
            <person name="Serrano M.G."/>
            <person name="Buck G."/>
            <person name="Lee V."/>
            <person name="Wang Y."/>
            <person name="Carvalho R."/>
            <person name="Voegtly L."/>
            <person name="Shi R."/>
            <person name="Duckworth R."/>
            <person name="Johnson A."/>
            <person name="Loviza R."/>
            <person name="Walstead R."/>
            <person name="Shah Z."/>
            <person name="Kiflezghi M."/>
            <person name="Wade K."/>
            <person name="Ball S.L."/>
            <person name="Bradley K.W."/>
            <person name="Asai D.J."/>
            <person name="Bowman C.A."/>
            <person name="Russell D.A."/>
            <person name="Pope W.H."/>
            <person name="Jacobs-Sera D."/>
            <person name="Hendrix R.W."/>
            <person name="Hatfull G.F."/>
        </authorList>
    </citation>
    <scope>NUCLEOTIDE SEQUENCE</scope>
</reference>
<feature type="domain" description="Thiamine-binding protein" evidence="1">
    <location>
        <begin position="7"/>
        <end position="77"/>
    </location>
</feature>
<dbReference type="Gene3D" id="3.30.70.930">
    <property type="match status" value="1"/>
</dbReference>
<dbReference type="InterPro" id="IPR029756">
    <property type="entry name" value="MTH1187/YkoF-like"/>
</dbReference>
<dbReference type="InterPro" id="IPR002767">
    <property type="entry name" value="Thiamine_BP"/>
</dbReference>
<dbReference type="SUPFAM" id="SSF89957">
    <property type="entry name" value="MTH1187/YkoF-like"/>
    <property type="match status" value="1"/>
</dbReference>
<dbReference type="Pfam" id="PF01910">
    <property type="entry name" value="Thiamine_BP"/>
    <property type="match status" value="1"/>
</dbReference>
<dbReference type="AlphaFoldDB" id="A0A2P2C474"/>